<name>A0A7Y3YUA1_9VIBR</name>
<evidence type="ECO:0000256" key="1">
    <source>
        <dbReference type="ARBA" id="ARBA00004496"/>
    </source>
</evidence>
<dbReference type="Pfam" id="PF21981">
    <property type="entry name" value="RecX_HTH3"/>
    <property type="match status" value="1"/>
</dbReference>
<evidence type="ECO:0000256" key="2">
    <source>
        <dbReference type="ARBA" id="ARBA00009695"/>
    </source>
</evidence>
<dbReference type="GO" id="GO:0006282">
    <property type="term" value="P:regulation of DNA repair"/>
    <property type="evidence" value="ECO:0007669"/>
    <property type="project" value="InterPro"/>
</dbReference>
<comment type="subcellular location">
    <subcellularLocation>
        <location evidence="1">Cytoplasm</location>
    </subcellularLocation>
</comment>
<keyword evidence="4" id="KW-0963">Cytoplasm</keyword>
<protein>
    <recommendedName>
        <fullName evidence="3">Regulatory protein RecX</fullName>
    </recommendedName>
</protein>
<dbReference type="Gene3D" id="1.10.10.10">
    <property type="entry name" value="Winged helix-like DNA-binding domain superfamily/Winged helix DNA-binding domain"/>
    <property type="match status" value="2"/>
</dbReference>
<comment type="caution">
    <text evidence="6">The sequence shown here is derived from an EMBL/GenBank/DDBJ whole genome shotgun (WGS) entry which is preliminary data.</text>
</comment>
<comment type="similarity">
    <text evidence="2">Belongs to the RecX family.</text>
</comment>
<organism evidence="6 7">
    <name type="scientific">Vibrio chagasii</name>
    <dbReference type="NCBI Taxonomy" id="170679"/>
    <lineage>
        <taxon>Bacteria</taxon>
        <taxon>Pseudomonadati</taxon>
        <taxon>Pseudomonadota</taxon>
        <taxon>Gammaproteobacteria</taxon>
        <taxon>Vibrionales</taxon>
        <taxon>Vibrionaceae</taxon>
        <taxon>Vibrio</taxon>
    </lineage>
</organism>
<dbReference type="AlphaFoldDB" id="A0A7Y3YUA1"/>
<accession>A0A7Y3YUA1</accession>
<dbReference type="RefSeq" id="WP_171369651.1">
    <property type="nucleotide sequence ID" value="NZ_VTXW01000078.1"/>
</dbReference>
<dbReference type="EMBL" id="VTXW01000078">
    <property type="protein sequence ID" value="NOH36561.1"/>
    <property type="molecule type" value="Genomic_DNA"/>
</dbReference>
<dbReference type="InterPro" id="IPR003783">
    <property type="entry name" value="Regulatory_RecX"/>
</dbReference>
<reference evidence="6 7" key="1">
    <citation type="submission" date="2019-09" db="EMBL/GenBank/DDBJ databases">
        <title>Draft genome sequencing and comparative genomics of hatchery-associated Vibrios.</title>
        <authorList>
            <person name="Kehlet-Delgado H."/>
            <person name="Mueller R.S."/>
        </authorList>
    </citation>
    <scope>NUCLEOTIDE SEQUENCE [LARGE SCALE GENOMIC DNA]</scope>
    <source>
        <strain evidence="6 7">00-90-10</strain>
    </source>
</reference>
<dbReference type="GO" id="GO:0005737">
    <property type="term" value="C:cytoplasm"/>
    <property type="evidence" value="ECO:0007669"/>
    <property type="project" value="UniProtKB-SubCell"/>
</dbReference>
<dbReference type="PANTHER" id="PTHR33602:SF1">
    <property type="entry name" value="REGULATORY PROTEIN RECX FAMILY PROTEIN"/>
    <property type="match status" value="1"/>
</dbReference>
<evidence type="ECO:0000256" key="3">
    <source>
        <dbReference type="ARBA" id="ARBA00018111"/>
    </source>
</evidence>
<gene>
    <name evidence="6" type="ORF">F0245_25155</name>
</gene>
<dbReference type="PANTHER" id="PTHR33602">
    <property type="entry name" value="REGULATORY PROTEIN RECX FAMILY PROTEIN"/>
    <property type="match status" value="1"/>
</dbReference>
<evidence type="ECO:0000256" key="4">
    <source>
        <dbReference type="ARBA" id="ARBA00022490"/>
    </source>
</evidence>
<feature type="domain" description="RecX third three-helical" evidence="5">
    <location>
        <begin position="96"/>
        <end position="138"/>
    </location>
</feature>
<sequence>MTEQELYEYAVTLLSKRDYSSGDLKYQLSRLSDEHQVDAVMERLLSHHYVDDTRLIEREIQKQLTKLHGETRIKYELRKKGLDALLIAQSLEDLDVDWFELCLAAKVKKFGSNKPKNEKEKAKVIRYLQYRGHHMGAILESLS</sequence>
<evidence type="ECO:0000259" key="5">
    <source>
        <dbReference type="Pfam" id="PF21981"/>
    </source>
</evidence>
<evidence type="ECO:0000313" key="6">
    <source>
        <dbReference type="EMBL" id="NOH36561.1"/>
    </source>
</evidence>
<dbReference type="InterPro" id="IPR036388">
    <property type="entry name" value="WH-like_DNA-bd_sf"/>
</dbReference>
<dbReference type="Proteomes" id="UP000525336">
    <property type="component" value="Unassembled WGS sequence"/>
</dbReference>
<dbReference type="InterPro" id="IPR053925">
    <property type="entry name" value="RecX_HTH_3rd"/>
</dbReference>
<proteinExistence type="inferred from homology"/>
<evidence type="ECO:0000313" key="7">
    <source>
        <dbReference type="Proteomes" id="UP000525336"/>
    </source>
</evidence>